<dbReference type="SUPFAM" id="SSF103473">
    <property type="entry name" value="MFS general substrate transporter"/>
    <property type="match status" value="1"/>
</dbReference>
<dbReference type="InterPro" id="IPR034764">
    <property type="entry name" value="ENT1/ENT2"/>
</dbReference>
<feature type="compositionally biased region" description="Polar residues" evidence="7">
    <location>
        <begin position="1"/>
        <end position="36"/>
    </location>
</feature>
<keyword evidence="3" id="KW-0813">Transport</keyword>
<feature type="transmembrane region" description="Helical" evidence="8">
    <location>
        <begin position="352"/>
        <end position="373"/>
    </location>
</feature>
<keyword evidence="10" id="KW-1185">Reference proteome</keyword>
<feature type="transmembrane region" description="Helical" evidence="8">
    <location>
        <begin position="385"/>
        <end position="403"/>
    </location>
</feature>
<reference evidence="9 10" key="1">
    <citation type="submission" date="2024-02" db="EMBL/GenBank/DDBJ databases">
        <authorList>
            <person name="Daric V."/>
            <person name="Darras S."/>
        </authorList>
    </citation>
    <scope>NUCLEOTIDE SEQUENCE [LARGE SCALE GENOMIC DNA]</scope>
</reference>
<dbReference type="PANTHER" id="PTHR10332:SF88">
    <property type="entry name" value="EQUILIBRATIVE NUCLEOSIDE TRANSPORTER 1, ISOFORM A"/>
    <property type="match status" value="1"/>
</dbReference>
<feature type="transmembrane region" description="Helical" evidence="8">
    <location>
        <begin position="147"/>
        <end position="167"/>
    </location>
</feature>
<name>A0ABP0FD07_CLALP</name>
<dbReference type="Pfam" id="PF01733">
    <property type="entry name" value="Nucleoside_tran"/>
    <property type="match status" value="1"/>
</dbReference>
<evidence type="ECO:0000256" key="1">
    <source>
        <dbReference type="ARBA" id="ARBA00004554"/>
    </source>
</evidence>
<evidence type="ECO:0000256" key="5">
    <source>
        <dbReference type="ARBA" id="ARBA00022989"/>
    </source>
</evidence>
<evidence type="ECO:0000313" key="9">
    <source>
        <dbReference type="EMBL" id="CAK8677588.1"/>
    </source>
</evidence>
<keyword evidence="4 8" id="KW-0812">Transmembrane</keyword>
<protein>
    <recommendedName>
        <fullName evidence="11">Equilibrative nucleoside transporter 1</fullName>
    </recommendedName>
</protein>
<proteinExistence type="inferred from homology"/>
<evidence type="ECO:0008006" key="11">
    <source>
        <dbReference type="Google" id="ProtNLM"/>
    </source>
</evidence>
<evidence type="ECO:0000256" key="3">
    <source>
        <dbReference type="ARBA" id="ARBA00022448"/>
    </source>
</evidence>
<comment type="subcellular location">
    <subcellularLocation>
        <location evidence="1">Basolateral cell membrane</location>
        <topology evidence="1">Multi-pass membrane protein</topology>
    </subcellularLocation>
</comment>
<organism evidence="9 10">
    <name type="scientific">Clavelina lepadiformis</name>
    <name type="common">Light-bulb sea squirt</name>
    <name type="synonym">Ascidia lepadiformis</name>
    <dbReference type="NCBI Taxonomy" id="159417"/>
    <lineage>
        <taxon>Eukaryota</taxon>
        <taxon>Metazoa</taxon>
        <taxon>Chordata</taxon>
        <taxon>Tunicata</taxon>
        <taxon>Ascidiacea</taxon>
        <taxon>Aplousobranchia</taxon>
        <taxon>Clavelinidae</taxon>
        <taxon>Clavelina</taxon>
    </lineage>
</organism>
<evidence type="ECO:0000256" key="6">
    <source>
        <dbReference type="ARBA" id="ARBA00023136"/>
    </source>
</evidence>
<comment type="similarity">
    <text evidence="2">Belongs to the SLC29A/ENT transporter (TC 2.A.57) family.</text>
</comment>
<keyword evidence="6 8" id="KW-0472">Membrane</keyword>
<evidence type="ECO:0000313" key="10">
    <source>
        <dbReference type="Proteomes" id="UP001642483"/>
    </source>
</evidence>
<sequence>MDEETSSTLNESGRFSSKNPSNQSQARRINGSPSITRNDDRNESAPTDRYWVVYLVFYILGLGTLLPWNFFITANEYWMYKLRNNSAIPPHINTSTITASPTDDPDAVTYTRLQVLFQNTLSLCAMLPNVLFQFLNTMLQQRISEKMRIYGGLFMEVIFFIVTVVLVKIDCSSWQQTFFAVTMISIVLLNCASAVIQSSIFGIAAGLPQKYLQAVMAGQGMGGIFAAVAMIATIGFGHDPTSSAFAYFLIAIAVLFITGLSYKLLSKNNFYKYHHNQKRFANINETLTAAKNHHSINSQPGKSRSRNDSTLNPLQRVCAWSDSDDESRPLLMDADVTQPKFVPPLWSIFKKVWPHCFSVIFVFFVTLACFPSITSSIHSMSQKTTWNTLYFSPVSCFLLFNLTDWIGRSMAGYLHYPSEKQTSLLVFLVILRVAFMPLFALCNVQPRTRLPVIFNNDAYFIVFMAIFGLSNGHLSTLSMQYGPRCVESEHSETAGSLLGFAMSVGLAAGAGFSFVIKLII</sequence>
<feature type="transmembrane region" description="Helical" evidence="8">
    <location>
        <begin position="51"/>
        <end position="72"/>
    </location>
</feature>
<dbReference type="NCBIfam" id="TIGR00939">
    <property type="entry name" value="2a57"/>
    <property type="match status" value="1"/>
</dbReference>
<dbReference type="PIRSF" id="PIRSF016379">
    <property type="entry name" value="ENT"/>
    <property type="match status" value="1"/>
</dbReference>
<evidence type="ECO:0000256" key="2">
    <source>
        <dbReference type="ARBA" id="ARBA00007965"/>
    </source>
</evidence>
<feature type="transmembrane region" description="Helical" evidence="8">
    <location>
        <begin position="179"/>
        <end position="207"/>
    </location>
</feature>
<dbReference type="Proteomes" id="UP001642483">
    <property type="component" value="Unassembled WGS sequence"/>
</dbReference>
<feature type="transmembrane region" description="Helical" evidence="8">
    <location>
        <begin position="115"/>
        <end position="135"/>
    </location>
</feature>
<comment type="caution">
    <text evidence="9">The sequence shown here is derived from an EMBL/GenBank/DDBJ whole genome shotgun (WGS) entry which is preliminary data.</text>
</comment>
<evidence type="ECO:0000256" key="7">
    <source>
        <dbReference type="SAM" id="MobiDB-lite"/>
    </source>
</evidence>
<dbReference type="InterPro" id="IPR002259">
    <property type="entry name" value="Eqnu_transpt"/>
</dbReference>
<evidence type="ECO:0000256" key="4">
    <source>
        <dbReference type="ARBA" id="ARBA00022692"/>
    </source>
</evidence>
<dbReference type="InterPro" id="IPR036259">
    <property type="entry name" value="MFS_trans_sf"/>
</dbReference>
<evidence type="ECO:0000256" key="8">
    <source>
        <dbReference type="SAM" id="Phobius"/>
    </source>
</evidence>
<feature type="transmembrane region" description="Helical" evidence="8">
    <location>
        <begin position="244"/>
        <end position="265"/>
    </location>
</feature>
<dbReference type="PANTHER" id="PTHR10332">
    <property type="entry name" value="EQUILIBRATIVE NUCLEOSIDE TRANSPORTER"/>
    <property type="match status" value="1"/>
</dbReference>
<feature type="transmembrane region" description="Helical" evidence="8">
    <location>
        <begin position="497"/>
        <end position="519"/>
    </location>
</feature>
<accession>A0ABP0FD07</accession>
<feature type="transmembrane region" description="Helical" evidence="8">
    <location>
        <begin position="214"/>
        <end position="238"/>
    </location>
</feature>
<keyword evidence="5 8" id="KW-1133">Transmembrane helix</keyword>
<feature type="transmembrane region" description="Helical" evidence="8">
    <location>
        <begin position="458"/>
        <end position="477"/>
    </location>
</feature>
<gene>
    <name evidence="9" type="ORF">CVLEPA_LOCUS6950</name>
</gene>
<feature type="region of interest" description="Disordered" evidence="7">
    <location>
        <begin position="1"/>
        <end position="42"/>
    </location>
</feature>
<dbReference type="PRINTS" id="PR01130">
    <property type="entry name" value="DERENTRNSPRT"/>
</dbReference>
<feature type="transmembrane region" description="Helical" evidence="8">
    <location>
        <begin position="424"/>
        <end position="446"/>
    </location>
</feature>
<dbReference type="EMBL" id="CAWYQH010000046">
    <property type="protein sequence ID" value="CAK8677588.1"/>
    <property type="molecule type" value="Genomic_DNA"/>
</dbReference>